<organism evidence="1 2">
    <name type="scientific">Vespula pensylvanica</name>
    <name type="common">Western yellow jacket</name>
    <name type="synonym">Wasp</name>
    <dbReference type="NCBI Taxonomy" id="30213"/>
    <lineage>
        <taxon>Eukaryota</taxon>
        <taxon>Metazoa</taxon>
        <taxon>Ecdysozoa</taxon>
        <taxon>Arthropoda</taxon>
        <taxon>Hexapoda</taxon>
        <taxon>Insecta</taxon>
        <taxon>Pterygota</taxon>
        <taxon>Neoptera</taxon>
        <taxon>Endopterygota</taxon>
        <taxon>Hymenoptera</taxon>
        <taxon>Apocrita</taxon>
        <taxon>Aculeata</taxon>
        <taxon>Vespoidea</taxon>
        <taxon>Vespidae</taxon>
        <taxon>Vespinae</taxon>
        <taxon>Vespula</taxon>
    </lineage>
</organism>
<dbReference type="Proteomes" id="UP000600918">
    <property type="component" value="Unassembled WGS sequence"/>
</dbReference>
<gene>
    <name evidence="1" type="ORF">H0235_013160</name>
</gene>
<reference evidence="1" key="1">
    <citation type="journal article" date="2020" name="G3 (Bethesda)">
        <title>High-Quality Assemblies for Three Invasive Social Wasps from the &lt;i&gt;Vespula&lt;/i&gt; Genus.</title>
        <authorList>
            <person name="Harrop T.W.R."/>
            <person name="Guhlin J."/>
            <person name="McLaughlin G.M."/>
            <person name="Permina E."/>
            <person name="Stockwell P."/>
            <person name="Gilligan J."/>
            <person name="Le Lec M.F."/>
            <person name="Gruber M.A.M."/>
            <person name="Quinn O."/>
            <person name="Lovegrove M."/>
            <person name="Duncan E.J."/>
            <person name="Remnant E.J."/>
            <person name="Van Eeckhoven J."/>
            <person name="Graham B."/>
            <person name="Knapp R.A."/>
            <person name="Langford K.W."/>
            <person name="Kronenberg Z."/>
            <person name="Press M.O."/>
            <person name="Eacker S.M."/>
            <person name="Wilson-Rankin E.E."/>
            <person name="Purcell J."/>
            <person name="Lester P.J."/>
            <person name="Dearden P.K."/>
        </authorList>
    </citation>
    <scope>NUCLEOTIDE SEQUENCE</scope>
    <source>
        <strain evidence="1">Volc-1</strain>
    </source>
</reference>
<evidence type="ECO:0000313" key="2">
    <source>
        <dbReference type="Proteomes" id="UP000600918"/>
    </source>
</evidence>
<keyword evidence="2" id="KW-1185">Reference proteome</keyword>
<evidence type="ECO:0000313" key="1">
    <source>
        <dbReference type="EMBL" id="KAF7413309.1"/>
    </source>
</evidence>
<sequence>MLRQFETAKSFEESCHTASLHGSSSPFVFLLVARLFAKSTFLARSYDIADWWKYRKTGCCVATLKSSSSFVQGEGNELEVGPRLFSIGVLSVLSRRSLGRRNLDPVPVEDTEETTRRRVLQRETTPLISTSSDHSWPASTDVATMACRTAGRSDEERASSSARDKQDCIRGICIRAGSSST</sequence>
<protein>
    <submittedName>
        <fullName evidence="1">Uncharacterized protein</fullName>
    </submittedName>
</protein>
<dbReference type="AlphaFoldDB" id="A0A834KY73"/>
<proteinExistence type="predicted"/>
<dbReference type="EMBL" id="JACSDY010000012">
    <property type="protein sequence ID" value="KAF7413309.1"/>
    <property type="molecule type" value="Genomic_DNA"/>
</dbReference>
<accession>A0A834KY73</accession>
<name>A0A834KY73_VESPE</name>
<comment type="caution">
    <text evidence="1">The sequence shown here is derived from an EMBL/GenBank/DDBJ whole genome shotgun (WGS) entry which is preliminary data.</text>
</comment>